<dbReference type="SUPFAM" id="SSF52794">
    <property type="entry name" value="PTS system IIB component-like"/>
    <property type="match status" value="1"/>
</dbReference>
<dbReference type="InterPro" id="IPR011608">
    <property type="entry name" value="PRD"/>
</dbReference>
<evidence type="ECO:0000259" key="8">
    <source>
        <dbReference type="PROSITE" id="PS51372"/>
    </source>
</evidence>
<evidence type="ECO:0000256" key="2">
    <source>
        <dbReference type="ARBA" id="ARBA00022737"/>
    </source>
</evidence>
<dbReference type="InterPro" id="IPR036388">
    <property type="entry name" value="WH-like_DNA-bd_sf"/>
</dbReference>
<feature type="domain" description="PTS EIIB type-2" evidence="7">
    <location>
        <begin position="407"/>
        <end position="498"/>
    </location>
</feature>
<name>A0A6H0UEW9_9LACT</name>
<evidence type="ECO:0000259" key="6">
    <source>
        <dbReference type="PROSITE" id="PS51094"/>
    </source>
</evidence>
<evidence type="ECO:0000256" key="5">
    <source>
        <dbReference type="ARBA" id="ARBA00023163"/>
    </source>
</evidence>
<evidence type="ECO:0000313" key="10">
    <source>
        <dbReference type="Proteomes" id="UP000501945"/>
    </source>
</evidence>
<accession>A0A6H0UEW9</accession>
<feature type="domain" description="PRD" evidence="8">
    <location>
        <begin position="185"/>
        <end position="290"/>
    </location>
</feature>
<keyword evidence="3" id="KW-0805">Transcription regulation</keyword>
<dbReference type="Gene3D" id="3.40.930.10">
    <property type="entry name" value="Mannitol-specific EII, Chain A"/>
    <property type="match status" value="1"/>
</dbReference>
<keyword evidence="2" id="KW-0677">Repeat</keyword>
<dbReference type="InterPro" id="IPR002178">
    <property type="entry name" value="PTS_EIIA_type-2_dom"/>
</dbReference>
<dbReference type="GO" id="GO:0008982">
    <property type="term" value="F:protein-N(PI)-phosphohistidine-sugar phosphotransferase activity"/>
    <property type="evidence" value="ECO:0007669"/>
    <property type="project" value="InterPro"/>
</dbReference>
<evidence type="ECO:0000313" key="9">
    <source>
        <dbReference type="EMBL" id="QIW54128.1"/>
    </source>
</evidence>
<dbReference type="Proteomes" id="UP000501945">
    <property type="component" value="Chromosome"/>
</dbReference>
<evidence type="ECO:0000256" key="4">
    <source>
        <dbReference type="ARBA" id="ARBA00023159"/>
    </source>
</evidence>
<proteinExistence type="predicted"/>
<sequence>MKRFDKRQTEVIILLLACDKNLSSQDIATALGLSSKTIQRGIKLINDNLTTVGIEIISKRSKGFYIHPEDKDKFRNLLFEEKFQTQVIPDMQEGRIEWLLDRFAYLMLENAEIDLATLTEELFVSLTTLKKDLVLVKKQLGKNHLSLEKFSNKGLKISGSEVDIRTFIRERLFKNGEYLSTNFSFSKLGKDTELETNIGIILHKYDVYMSDIGFMNFILHLQILIERDRYVSRDSQVLSKIQIDQSSSEYRCALAVLKYMIKTLEVTLPENEVMNIYIHLTTQKRLQIMTEQQERSDEYRVMINETLAEINQIYHYNFTNDTLLIEGLWVHLFSAIKRLKFQMKIENNLLEEIQMQYPFEMQLAQLLAKKMKQMLLVDIPMAEIGFLALHFCGANERRTLRVNSEKLKVVLVCSTGLGTSILLKSKITAKFSTRIQIQEILSYHDLVKFDFSETDLIISTIVLDEHYPIPWLYVSSIVGDRDIALIETFLQEEEASKITDLLSEQCFITQIKGVTNRFEAISHIGEKLVATGQIDASCLTALLHRERLGTTEIGNLVAIPHCMDEDILYPKLAIGILEKPIHWKYQDVQIIVLFFMDTKNKVFLQSVFQDLYAQLSKPKVVENMIRQQDYSYFKKLFTQGE</sequence>
<dbReference type="Gene3D" id="1.10.10.10">
    <property type="entry name" value="Winged helix-like DNA-binding domain superfamily/Winged helix DNA-binding domain"/>
    <property type="match status" value="1"/>
</dbReference>
<organism evidence="9 10">
    <name type="scientific">Pseudolactococcus raffinolactis</name>
    <dbReference type="NCBI Taxonomy" id="1366"/>
    <lineage>
        <taxon>Bacteria</taxon>
        <taxon>Bacillati</taxon>
        <taxon>Bacillota</taxon>
        <taxon>Bacilli</taxon>
        <taxon>Lactobacillales</taxon>
        <taxon>Streptococcaceae</taxon>
        <taxon>Pseudolactococcus</taxon>
    </lineage>
</organism>
<keyword evidence="4" id="KW-0010">Activator</keyword>
<dbReference type="PROSITE" id="PS51372">
    <property type="entry name" value="PRD_2"/>
    <property type="match status" value="2"/>
</dbReference>
<dbReference type="SUPFAM" id="SSF55804">
    <property type="entry name" value="Phoshotransferase/anion transport protein"/>
    <property type="match status" value="1"/>
</dbReference>
<keyword evidence="5" id="KW-0804">Transcription</keyword>
<dbReference type="InterPro" id="IPR036634">
    <property type="entry name" value="PRD_sf"/>
</dbReference>
<evidence type="ECO:0000259" key="7">
    <source>
        <dbReference type="PROSITE" id="PS51099"/>
    </source>
</evidence>
<feature type="domain" description="PTS EIIA type-2" evidence="6">
    <location>
        <begin position="500"/>
        <end position="640"/>
    </location>
</feature>
<dbReference type="PANTHER" id="PTHR30185:SF13">
    <property type="entry name" value="LICABCH OPERON REGULATOR-RELATED"/>
    <property type="match status" value="1"/>
</dbReference>
<dbReference type="Pfam" id="PF08279">
    <property type="entry name" value="HTH_11"/>
    <property type="match status" value="1"/>
</dbReference>
<dbReference type="RefSeq" id="WP_167838842.1">
    <property type="nucleotide sequence ID" value="NZ_CP047616.1"/>
</dbReference>
<dbReference type="InterPro" id="IPR036095">
    <property type="entry name" value="PTS_EIIB-like_sf"/>
</dbReference>
<dbReference type="PROSITE" id="PS51099">
    <property type="entry name" value="PTS_EIIB_TYPE_2"/>
    <property type="match status" value="1"/>
</dbReference>
<dbReference type="AlphaFoldDB" id="A0A6H0UEW9"/>
<dbReference type="InterPro" id="IPR007737">
    <property type="entry name" value="Mga_HTH"/>
</dbReference>
<dbReference type="Pfam" id="PF00359">
    <property type="entry name" value="PTS_EIIA_2"/>
    <property type="match status" value="1"/>
</dbReference>
<dbReference type="CDD" id="cd05568">
    <property type="entry name" value="PTS_IIB_bgl_like"/>
    <property type="match status" value="1"/>
</dbReference>
<dbReference type="InterPro" id="IPR013196">
    <property type="entry name" value="HTH_11"/>
</dbReference>
<dbReference type="GO" id="GO:0009401">
    <property type="term" value="P:phosphoenolpyruvate-dependent sugar phosphotransferase system"/>
    <property type="evidence" value="ECO:0007669"/>
    <property type="project" value="InterPro"/>
</dbReference>
<protein>
    <submittedName>
        <fullName evidence="9">PRD domain-containing protein</fullName>
    </submittedName>
</protein>
<dbReference type="EMBL" id="CP047616">
    <property type="protein sequence ID" value="QIW54128.1"/>
    <property type="molecule type" value="Genomic_DNA"/>
</dbReference>
<dbReference type="InterPro" id="IPR013011">
    <property type="entry name" value="PTS_EIIB_2"/>
</dbReference>
<dbReference type="SUPFAM" id="SSF63520">
    <property type="entry name" value="PTS-regulatory domain, PRD"/>
    <property type="match status" value="2"/>
</dbReference>
<dbReference type="PANTHER" id="PTHR30185">
    <property type="entry name" value="CRYPTIC BETA-GLUCOSIDE BGL OPERON ANTITERMINATOR"/>
    <property type="match status" value="1"/>
</dbReference>
<gene>
    <name evidence="9" type="ORF">GU336_08245</name>
</gene>
<dbReference type="Gene3D" id="3.40.50.2300">
    <property type="match status" value="1"/>
</dbReference>
<dbReference type="Pfam" id="PF00874">
    <property type="entry name" value="PRD"/>
    <property type="match status" value="2"/>
</dbReference>
<keyword evidence="1" id="KW-0808">Transferase</keyword>
<reference evidence="9 10" key="1">
    <citation type="submission" date="2019-12" db="EMBL/GenBank/DDBJ databases">
        <title>Whole genome sequences of Lactococcus raffinolactis strains isolated from sewage.</title>
        <authorList>
            <person name="Ybazeta G."/>
            <person name="Ross M."/>
            <person name="Brabant-Kirwan D."/>
            <person name="Saleh M."/>
            <person name="Dillon J.A."/>
            <person name="Splinter K."/>
            <person name="Nokhbeh R."/>
        </authorList>
    </citation>
    <scope>NUCLEOTIDE SEQUENCE [LARGE SCALE GENOMIC DNA]</scope>
    <source>
        <strain evidence="9 10">Lr_19_5</strain>
    </source>
</reference>
<evidence type="ECO:0000256" key="3">
    <source>
        <dbReference type="ARBA" id="ARBA00023015"/>
    </source>
</evidence>
<evidence type="ECO:0000256" key="1">
    <source>
        <dbReference type="ARBA" id="ARBA00022679"/>
    </source>
</evidence>
<dbReference type="PROSITE" id="PS51094">
    <property type="entry name" value="PTS_EIIA_TYPE_2"/>
    <property type="match status" value="1"/>
</dbReference>
<dbReference type="GO" id="GO:0006355">
    <property type="term" value="P:regulation of DNA-templated transcription"/>
    <property type="evidence" value="ECO:0007669"/>
    <property type="project" value="InterPro"/>
</dbReference>
<dbReference type="Pfam" id="PF05043">
    <property type="entry name" value="Mga"/>
    <property type="match status" value="1"/>
</dbReference>
<dbReference type="InterPro" id="IPR050661">
    <property type="entry name" value="BglG_antiterminators"/>
</dbReference>
<feature type="domain" description="PRD" evidence="8">
    <location>
        <begin position="294"/>
        <end position="401"/>
    </location>
</feature>
<dbReference type="Gene3D" id="1.10.1790.10">
    <property type="entry name" value="PRD domain"/>
    <property type="match status" value="2"/>
</dbReference>
<dbReference type="InterPro" id="IPR016152">
    <property type="entry name" value="PTrfase/Anion_transptr"/>
</dbReference>